<evidence type="ECO:0000256" key="6">
    <source>
        <dbReference type="ARBA" id="ARBA00060329"/>
    </source>
</evidence>
<dbReference type="EMBL" id="LSSK01000953">
    <property type="protein sequence ID" value="OMH81201.1"/>
    <property type="molecule type" value="Genomic_DNA"/>
</dbReference>
<dbReference type="InterPro" id="IPR036743">
    <property type="entry name" value="ARPC5_sf"/>
</dbReference>
<evidence type="ECO:0000313" key="8">
    <source>
        <dbReference type="EMBL" id="OMH81201.1"/>
    </source>
</evidence>
<comment type="function">
    <text evidence="6">Functions as a component of the Arp2/3 complex which is involved in regulation of actin polymerization and together with an activating nucleation-promoting factor (NPF) mediates the formation of branched actin networks.</text>
</comment>
<dbReference type="PIRSF" id="PIRSF039096">
    <property type="entry name" value="p16-ARC"/>
    <property type="match status" value="1"/>
</dbReference>
<evidence type="ECO:0000313" key="10">
    <source>
        <dbReference type="Proteomes" id="UP000188320"/>
    </source>
</evidence>
<comment type="caution">
    <text evidence="8">The sequence shown here is derived from an EMBL/GenBank/DDBJ whole genome shotgun (WGS) entry which is preliminary data.</text>
</comment>
<keyword evidence="10" id="KW-1185">Reference proteome</keyword>
<keyword evidence="3" id="KW-0963">Cytoplasm</keyword>
<reference evidence="10" key="1">
    <citation type="submission" date="2017-01" db="EMBL/GenBank/DDBJ databases">
        <authorList>
            <person name="Wang Y."/>
            <person name="White M."/>
            <person name="Kvist S."/>
            <person name="Moncalvo J.-M."/>
        </authorList>
    </citation>
    <scope>NUCLEOTIDE SEQUENCE [LARGE SCALE GENOMIC DNA]</scope>
    <source>
        <strain evidence="10">COL-18-3</strain>
    </source>
</reference>
<name>A0A1R1PJQ7_ZANCU</name>
<accession>A0A1R1PJQ7</accession>
<reference evidence="8" key="2">
    <citation type="submission" date="2017-01" db="EMBL/GenBank/DDBJ databases">
        <authorList>
            <person name="Mah S.A."/>
            <person name="Swanson W.J."/>
            <person name="Moy G.W."/>
            <person name="Vacquier V.D."/>
        </authorList>
    </citation>
    <scope>NUCLEOTIDE SEQUENCE [LARGE SCALE GENOMIC DNA]</scope>
    <source>
        <strain evidence="8">COL-18-3</strain>
    </source>
</reference>
<dbReference type="GO" id="GO:0005885">
    <property type="term" value="C:Arp2/3 protein complex"/>
    <property type="evidence" value="ECO:0007669"/>
    <property type="project" value="InterPro"/>
</dbReference>
<organism evidence="8 10">
    <name type="scientific">Zancudomyces culisetae</name>
    <name type="common">Gut fungus</name>
    <name type="synonym">Smittium culisetae</name>
    <dbReference type="NCBI Taxonomy" id="1213189"/>
    <lineage>
        <taxon>Eukaryota</taxon>
        <taxon>Fungi</taxon>
        <taxon>Fungi incertae sedis</taxon>
        <taxon>Zoopagomycota</taxon>
        <taxon>Kickxellomycotina</taxon>
        <taxon>Harpellomycetes</taxon>
        <taxon>Harpellales</taxon>
        <taxon>Legeriomycetaceae</taxon>
        <taxon>Zancudomyces</taxon>
    </lineage>
</organism>
<dbReference type="GO" id="GO:0044396">
    <property type="term" value="P:actin cortical patch organization"/>
    <property type="evidence" value="ECO:0007669"/>
    <property type="project" value="UniProtKB-ARBA"/>
</dbReference>
<dbReference type="OrthoDB" id="429520at2759"/>
<dbReference type="Pfam" id="PF04699">
    <property type="entry name" value="P16-Arc"/>
    <property type="match status" value="1"/>
</dbReference>
<evidence type="ECO:0000256" key="7">
    <source>
        <dbReference type="RuleBase" id="RU004301"/>
    </source>
</evidence>
<dbReference type="InterPro" id="IPR006789">
    <property type="entry name" value="ARPC5"/>
</dbReference>
<evidence type="ECO:0000256" key="1">
    <source>
        <dbReference type="ARBA" id="ARBA00004245"/>
    </source>
</evidence>
<evidence type="ECO:0000313" key="9">
    <source>
        <dbReference type="EMBL" id="OMH86046.1"/>
    </source>
</evidence>
<dbReference type="GO" id="GO:0030833">
    <property type="term" value="P:regulation of actin filament polymerization"/>
    <property type="evidence" value="ECO:0007669"/>
    <property type="project" value="InterPro"/>
</dbReference>
<evidence type="ECO:0000256" key="5">
    <source>
        <dbReference type="ARBA" id="ARBA00040214"/>
    </source>
</evidence>
<dbReference type="SUPFAM" id="SSF69103">
    <property type="entry name" value="Arp2/3 complex 16 kDa subunit ARPC5"/>
    <property type="match status" value="1"/>
</dbReference>
<gene>
    <name evidence="9" type="ORF">AX774_g395</name>
    <name evidence="8" type="ORF">AX774_g5356</name>
</gene>
<dbReference type="EMBL" id="LSSK01000020">
    <property type="protein sequence ID" value="OMH86046.1"/>
    <property type="molecule type" value="Genomic_DNA"/>
</dbReference>
<evidence type="ECO:0000256" key="2">
    <source>
        <dbReference type="ARBA" id="ARBA00006084"/>
    </source>
</evidence>
<keyword evidence="4 7" id="KW-0206">Cytoskeleton</keyword>
<dbReference type="Proteomes" id="UP000188320">
    <property type="component" value="Unassembled WGS sequence"/>
</dbReference>
<protein>
    <recommendedName>
        <fullName evidence="5 7">Actin-related protein 2/3 complex subunit 5</fullName>
    </recommendedName>
</protein>
<comment type="similarity">
    <text evidence="2 7">Belongs to the ARPC5 family.</text>
</comment>
<evidence type="ECO:0000256" key="4">
    <source>
        <dbReference type="ARBA" id="ARBA00023212"/>
    </source>
</evidence>
<comment type="function">
    <text evidence="7">Functions as component of the Arp2/3 complex which is involved in regulation of actin polymerization and together with an activating nucleation-promoting factor (NPF) mediates the formation of branched actin networks. Arp2/3 complex plays a critical role in the control of cell morphogenesis via the modulation of cell polarity development.</text>
</comment>
<dbReference type="GO" id="GO:0034314">
    <property type="term" value="P:Arp2/3 complex-mediated actin nucleation"/>
    <property type="evidence" value="ECO:0007669"/>
    <property type="project" value="InterPro"/>
</dbReference>
<sequence>MSFRKLDVSTITEEKQILLDRITQVNTEPGANEEAERKFQSKSSQVRAFITKGNALEALAQAISEPPYGLKDSSIPDKSAQLVMDVLASSRSQDAVSIIGDLAENQRVVLLKYIYYMMARPAYFNCSMLLSWHEKIVQVSGIGSICRVLSDRHTL</sequence>
<comment type="subcellular location">
    <subcellularLocation>
        <location evidence="1">Cytoplasm</location>
        <location evidence="1">Cytoskeleton</location>
    </subcellularLocation>
</comment>
<dbReference type="Gene3D" id="1.25.40.190">
    <property type="entry name" value="Actin-related protein 2/3 complex subunit 5"/>
    <property type="match status" value="1"/>
</dbReference>
<proteinExistence type="inferred from homology"/>
<dbReference type="PANTHER" id="PTHR12644">
    <property type="entry name" value="ARP2/3 COMPLEX 16 KD SUBUNIT P16-ARC"/>
    <property type="match status" value="1"/>
</dbReference>
<dbReference type="FunFam" id="1.25.40.190:FF:000003">
    <property type="entry name" value="Actin-related protein 2/3 complex subunit 5"/>
    <property type="match status" value="1"/>
</dbReference>
<dbReference type="AlphaFoldDB" id="A0A1R1PJQ7"/>
<evidence type="ECO:0000256" key="3">
    <source>
        <dbReference type="ARBA" id="ARBA00022490"/>
    </source>
</evidence>